<evidence type="ECO:0000256" key="4">
    <source>
        <dbReference type="ARBA" id="ARBA00023125"/>
    </source>
</evidence>
<evidence type="ECO:0000256" key="1">
    <source>
        <dbReference type="ARBA" id="ARBA00022723"/>
    </source>
</evidence>
<dbReference type="EMBL" id="KN825183">
    <property type="protein sequence ID" value="KIK93467.1"/>
    <property type="molecule type" value="Genomic_DNA"/>
</dbReference>
<dbReference type="PANTHER" id="PTHR47659">
    <property type="entry name" value="ZN(II)2CYS6 TRANSCRIPTION FACTOR (EUROFUNG)-RELATED"/>
    <property type="match status" value="1"/>
</dbReference>
<organism evidence="10 11">
    <name type="scientific">Paxillus rubicundulus Ve08.2h10</name>
    <dbReference type="NCBI Taxonomy" id="930991"/>
    <lineage>
        <taxon>Eukaryota</taxon>
        <taxon>Fungi</taxon>
        <taxon>Dikarya</taxon>
        <taxon>Basidiomycota</taxon>
        <taxon>Agaricomycotina</taxon>
        <taxon>Agaricomycetes</taxon>
        <taxon>Agaricomycetidae</taxon>
        <taxon>Boletales</taxon>
        <taxon>Paxilineae</taxon>
        <taxon>Paxillaceae</taxon>
        <taxon>Paxillus</taxon>
    </lineage>
</organism>
<evidence type="ECO:0000256" key="3">
    <source>
        <dbReference type="ARBA" id="ARBA00023015"/>
    </source>
</evidence>
<keyword evidence="4" id="KW-0238">DNA-binding</keyword>
<evidence type="ECO:0000256" key="6">
    <source>
        <dbReference type="ARBA" id="ARBA00023242"/>
    </source>
</evidence>
<dbReference type="GO" id="GO:0000981">
    <property type="term" value="F:DNA-binding transcription factor activity, RNA polymerase II-specific"/>
    <property type="evidence" value="ECO:0007669"/>
    <property type="project" value="InterPro"/>
</dbReference>
<dbReference type="Gene3D" id="4.10.240.10">
    <property type="entry name" value="Zn(2)-C6 fungal-type DNA-binding domain"/>
    <property type="match status" value="1"/>
</dbReference>
<sequence>MANDQGKSAGSVAPEHPYPPTMPPYAQHYGAAYPPGYPVYYAPPDANHGDGANGVPPGPQYMIPFSTPPGMMYPYPPPGQGFPQYPQSAPAATNGQRAKRKQVKMACTNCANACKRCDEARPCERCVKYGIQEACIDGTRKERQKGIKRGPYKRKNKSATAEAPFGGIFQATDAEPEWQGNTTPPNTTAGQPPPPIQPIPHYPPHPEGYYPYFYPPPPGFMAPGHEGQPSPDGTTNGANQPPPMVPYYTLPPPGYFPHYPPPGAFPPPPNGGTISTIDPGEGSRNATQSAEVDPAPATGKKRTRVGKNAEAKSKKAKVVATTHESPTFGGTARGSDQASEPGASSTVELDD</sequence>
<gene>
    <name evidence="10" type="ORF">PAXRUDRAFT_145041</name>
</gene>
<evidence type="ECO:0000313" key="10">
    <source>
        <dbReference type="EMBL" id="KIK93467.1"/>
    </source>
</evidence>
<feature type="region of interest" description="Disordered" evidence="8">
    <location>
        <begin position="220"/>
        <end position="351"/>
    </location>
</feature>
<reference evidence="11" key="2">
    <citation type="submission" date="2015-01" db="EMBL/GenBank/DDBJ databases">
        <title>Evolutionary Origins and Diversification of the Mycorrhizal Mutualists.</title>
        <authorList>
            <consortium name="DOE Joint Genome Institute"/>
            <consortium name="Mycorrhizal Genomics Consortium"/>
            <person name="Kohler A."/>
            <person name="Kuo A."/>
            <person name="Nagy L.G."/>
            <person name="Floudas D."/>
            <person name="Copeland A."/>
            <person name="Barry K.W."/>
            <person name="Cichocki N."/>
            <person name="Veneault-Fourrey C."/>
            <person name="LaButti K."/>
            <person name="Lindquist E.A."/>
            <person name="Lipzen A."/>
            <person name="Lundell T."/>
            <person name="Morin E."/>
            <person name="Murat C."/>
            <person name="Riley R."/>
            <person name="Ohm R."/>
            <person name="Sun H."/>
            <person name="Tunlid A."/>
            <person name="Henrissat B."/>
            <person name="Grigoriev I.V."/>
            <person name="Hibbett D.S."/>
            <person name="Martin F."/>
        </authorList>
    </citation>
    <scope>NUCLEOTIDE SEQUENCE [LARGE SCALE GENOMIC DNA]</scope>
    <source>
        <strain evidence="11">Ve08.2h10</strain>
    </source>
</reference>
<keyword evidence="2" id="KW-0862">Zinc</keyword>
<evidence type="ECO:0000259" key="9">
    <source>
        <dbReference type="PROSITE" id="PS50048"/>
    </source>
</evidence>
<dbReference type="STRING" id="930991.A0A0D0D920"/>
<evidence type="ECO:0000256" key="7">
    <source>
        <dbReference type="ARBA" id="ARBA00040903"/>
    </source>
</evidence>
<dbReference type="CDD" id="cd00067">
    <property type="entry name" value="GAL4"/>
    <property type="match status" value="1"/>
</dbReference>
<dbReference type="SMART" id="SM00066">
    <property type="entry name" value="GAL4"/>
    <property type="match status" value="1"/>
</dbReference>
<protein>
    <recommendedName>
        <fullName evidence="7">Transcription activator of gluconeogenesis ERT1</fullName>
    </recommendedName>
</protein>
<dbReference type="HOGENOM" id="CLU_040323_0_0_1"/>
<dbReference type="InterPro" id="IPR036864">
    <property type="entry name" value="Zn2-C6_fun-type_DNA-bd_sf"/>
</dbReference>
<feature type="domain" description="Zn(2)-C6 fungal-type" evidence="9">
    <location>
        <begin position="106"/>
        <end position="135"/>
    </location>
</feature>
<evidence type="ECO:0000256" key="5">
    <source>
        <dbReference type="ARBA" id="ARBA00023163"/>
    </source>
</evidence>
<feature type="compositionally biased region" description="Polar residues" evidence="8">
    <location>
        <begin position="334"/>
        <end position="351"/>
    </location>
</feature>
<dbReference type="InParanoid" id="A0A0D0D920"/>
<feature type="compositionally biased region" description="Pro residues" evidence="8">
    <location>
        <begin position="240"/>
        <end position="270"/>
    </location>
</feature>
<dbReference type="GO" id="GO:0008270">
    <property type="term" value="F:zinc ion binding"/>
    <property type="evidence" value="ECO:0007669"/>
    <property type="project" value="InterPro"/>
</dbReference>
<keyword evidence="11" id="KW-1185">Reference proteome</keyword>
<dbReference type="OrthoDB" id="5575144at2759"/>
<evidence type="ECO:0000256" key="8">
    <source>
        <dbReference type="SAM" id="MobiDB-lite"/>
    </source>
</evidence>
<feature type="region of interest" description="Disordered" evidence="8">
    <location>
        <begin position="1"/>
        <end position="21"/>
    </location>
</feature>
<proteinExistence type="predicted"/>
<dbReference type="GO" id="GO:0003677">
    <property type="term" value="F:DNA binding"/>
    <property type="evidence" value="ECO:0007669"/>
    <property type="project" value="UniProtKB-KW"/>
</dbReference>
<accession>A0A0D0D920</accession>
<dbReference type="InterPro" id="IPR050335">
    <property type="entry name" value="ERT1_acuK_gluconeogen_tf"/>
</dbReference>
<reference evidence="10 11" key="1">
    <citation type="submission" date="2014-04" db="EMBL/GenBank/DDBJ databases">
        <authorList>
            <consortium name="DOE Joint Genome Institute"/>
            <person name="Kuo A."/>
            <person name="Kohler A."/>
            <person name="Jargeat P."/>
            <person name="Nagy L.G."/>
            <person name="Floudas D."/>
            <person name="Copeland A."/>
            <person name="Barry K.W."/>
            <person name="Cichocki N."/>
            <person name="Veneault-Fourrey C."/>
            <person name="LaButti K."/>
            <person name="Lindquist E.A."/>
            <person name="Lipzen A."/>
            <person name="Lundell T."/>
            <person name="Morin E."/>
            <person name="Murat C."/>
            <person name="Sun H."/>
            <person name="Tunlid A."/>
            <person name="Henrissat B."/>
            <person name="Grigoriev I.V."/>
            <person name="Hibbett D.S."/>
            <person name="Martin F."/>
            <person name="Nordberg H.P."/>
            <person name="Cantor M.N."/>
            <person name="Hua S.X."/>
        </authorList>
    </citation>
    <scope>NUCLEOTIDE SEQUENCE [LARGE SCALE GENOMIC DNA]</scope>
    <source>
        <strain evidence="10 11">Ve08.2h10</strain>
    </source>
</reference>
<dbReference type="AlphaFoldDB" id="A0A0D0D920"/>
<keyword evidence="6" id="KW-0539">Nucleus</keyword>
<dbReference type="SUPFAM" id="SSF57701">
    <property type="entry name" value="Zn2/Cys6 DNA-binding domain"/>
    <property type="match status" value="1"/>
</dbReference>
<dbReference type="Proteomes" id="UP000054538">
    <property type="component" value="Unassembled WGS sequence"/>
</dbReference>
<keyword evidence="5" id="KW-0804">Transcription</keyword>
<dbReference type="PANTHER" id="PTHR47659:SF7">
    <property type="entry name" value="FUNGAL TRANSCRIPTIONAL REGULATORY PROTEIN, N-TERMINAL DOMAIN-CONTAINING PROTEIN"/>
    <property type="match status" value="1"/>
</dbReference>
<keyword evidence="1" id="KW-0479">Metal-binding</keyword>
<name>A0A0D0D920_9AGAM</name>
<keyword evidence="3" id="KW-0805">Transcription regulation</keyword>
<dbReference type="PROSITE" id="PS50048">
    <property type="entry name" value="ZN2_CY6_FUNGAL_2"/>
    <property type="match status" value="1"/>
</dbReference>
<evidence type="ECO:0000313" key="11">
    <source>
        <dbReference type="Proteomes" id="UP000054538"/>
    </source>
</evidence>
<evidence type="ECO:0000256" key="2">
    <source>
        <dbReference type="ARBA" id="ARBA00022833"/>
    </source>
</evidence>
<dbReference type="InterPro" id="IPR001138">
    <property type="entry name" value="Zn2Cys6_DnaBD"/>
</dbReference>